<dbReference type="AlphaFoldDB" id="L8E8Y0"/>
<gene>
    <name evidence="1" type="primary">PDE2A</name>
</gene>
<name>L8E8Y0_HUMAN</name>
<sequence length="41" mass="4611">MMSIPNFSMMGSSLWLPLTPILQVSPIPLVPCPRMTRPWPS</sequence>
<accession>L8E8Y0</accession>
<dbReference type="OrthoDB" id="295473at2759"/>
<dbReference type="EMBL" id="HF583689">
    <property type="protein sequence ID" value="CCQ43186.1"/>
    <property type="molecule type" value="Genomic_DNA"/>
</dbReference>
<dbReference type="ChiTaRS" id="PDE2A">
    <property type="organism name" value="human"/>
</dbReference>
<protein>
    <submittedName>
        <fullName evidence="1">Alternative protein PDE2A</fullName>
    </submittedName>
</protein>
<organism evidence="1">
    <name type="scientific">Homo sapiens</name>
    <name type="common">Human</name>
    <dbReference type="NCBI Taxonomy" id="9606"/>
    <lineage>
        <taxon>Eukaryota</taxon>
        <taxon>Metazoa</taxon>
        <taxon>Chordata</taxon>
        <taxon>Craniata</taxon>
        <taxon>Vertebrata</taxon>
        <taxon>Euteleostomi</taxon>
        <taxon>Mammalia</taxon>
        <taxon>Eutheria</taxon>
        <taxon>Euarchontoglires</taxon>
        <taxon>Primates</taxon>
        <taxon>Haplorrhini</taxon>
        <taxon>Catarrhini</taxon>
        <taxon>Hominidae</taxon>
        <taxon>Homo</taxon>
    </lineage>
</organism>
<reference evidence="1" key="1">
    <citation type="journal article" date="2013" name="PLoS ONE">
        <title>Direct detection of alternative open reading frames translation products in human significantly expands the proteome.</title>
        <authorList>
            <person name="Vanderperre B."/>
            <person name="Lucier J.-F."/>
            <person name="Motard J."/>
            <person name="Tremblay G."/>
            <person name="Vanderperre S."/>
            <person name="Wisztorski M."/>
            <person name="Salzet M."/>
            <person name="Boisvert F.-M."/>
            <person name="Roucou X."/>
        </authorList>
    </citation>
    <scope>NUCLEOTIDE SEQUENCE</scope>
</reference>
<proteinExistence type="predicted"/>
<evidence type="ECO:0000313" key="1">
    <source>
        <dbReference type="EMBL" id="CCQ43186.1"/>
    </source>
</evidence>